<accession>A0A6I4SWY2</accession>
<keyword evidence="3" id="KW-1185">Reference proteome</keyword>
<feature type="domain" description="SGNH hydrolase-type esterase" evidence="1">
    <location>
        <begin position="145"/>
        <end position="338"/>
    </location>
</feature>
<name>A0A6I4SWY2_9SPHN</name>
<gene>
    <name evidence="2" type="ORF">GRI89_10395</name>
</gene>
<dbReference type="SUPFAM" id="SSF52266">
    <property type="entry name" value="SGNH hydrolase"/>
    <property type="match status" value="1"/>
</dbReference>
<sequence>MIVRTGAGGPEFRIEFANVQGGEPIRFAAIHAALAGPAGSIIPSTDRTVTFGGRESLTLFPGSRAVSDPVPLAAPPLTEVAVSVYLPDEVQANTVDEIGLMPTYIAAGNQTSAESLDEAAVAGSYFWLRGLSVPTPDVDSGTIVAFGDSITEGYATTFGAHMSWPELLAVRLQKDPELSNWSVVNAGISGNRVLRTGAGESALARFTDDVLGRPGVKWVIVLESINDINFSIMPGFPRDQAATADELIAGLDQLITRAHLHGIKIAGGTVMATKGLPFYSQEGEAMRQAVNDWIRTSGRFDAVIDFDAATRDPADPLRIRPDLDPGDHVHPNDDGNRIMADTIDLDIFRTTK</sequence>
<dbReference type="PANTHER" id="PTHR43784">
    <property type="entry name" value="GDSL-LIKE LIPASE/ACYLHYDROLASE, PUTATIVE (AFU_ORTHOLOGUE AFUA_2G00820)-RELATED"/>
    <property type="match status" value="1"/>
</dbReference>
<reference evidence="2 3" key="1">
    <citation type="submission" date="2019-12" db="EMBL/GenBank/DDBJ databases">
        <title>Genomic-based taxomic classification of the family Erythrobacteraceae.</title>
        <authorList>
            <person name="Xu L."/>
        </authorList>
    </citation>
    <scope>NUCLEOTIDE SEQUENCE [LARGE SCALE GENOMIC DNA]</scope>
    <source>
        <strain evidence="2 3">MCCC 1K01500</strain>
    </source>
</reference>
<dbReference type="EMBL" id="WTYM01000042">
    <property type="protein sequence ID" value="MXO59948.1"/>
    <property type="molecule type" value="Genomic_DNA"/>
</dbReference>
<evidence type="ECO:0000259" key="1">
    <source>
        <dbReference type="Pfam" id="PF13472"/>
    </source>
</evidence>
<dbReference type="GO" id="GO:0016788">
    <property type="term" value="F:hydrolase activity, acting on ester bonds"/>
    <property type="evidence" value="ECO:0007669"/>
    <property type="project" value="UniProtKB-ARBA"/>
</dbReference>
<dbReference type="Proteomes" id="UP000433652">
    <property type="component" value="Unassembled WGS sequence"/>
</dbReference>
<dbReference type="Pfam" id="PF13472">
    <property type="entry name" value="Lipase_GDSL_2"/>
    <property type="match status" value="1"/>
</dbReference>
<evidence type="ECO:0000313" key="3">
    <source>
        <dbReference type="Proteomes" id="UP000433652"/>
    </source>
</evidence>
<dbReference type="Gene3D" id="3.40.50.1110">
    <property type="entry name" value="SGNH hydrolase"/>
    <property type="match status" value="1"/>
</dbReference>
<protein>
    <submittedName>
        <fullName evidence="2">SGNH/GDSL hydrolase family protein</fullName>
    </submittedName>
</protein>
<proteinExistence type="predicted"/>
<dbReference type="InterPro" id="IPR036514">
    <property type="entry name" value="SGNH_hydro_sf"/>
</dbReference>
<keyword evidence="2" id="KW-0378">Hydrolase</keyword>
<dbReference type="CDD" id="cd01830">
    <property type="entry name" value="XynE_like"/>
    <property type="match status" value="1"/>
</dbReference>
<dbReference type="InterPro" id="IPR013830">
    <property type="entry name" value="SGNH_hydro"/>
</dbReference>
<evidence type="ECO:0000313" key="2">
    <source>
        <dbReference type="EMBL" id="MXO59948.1"/>
    </source>
</evidence>
<dbReference type="InterPro" id="IPR053140">
    <property type="entry name" value="GDSL_Rv0518-like"/>
</dbReference>
<dbReference type="AlphaFoldDB" id="A0A6I4SWY2"/>
<dbReference type="RefSeq" id="WP_235913187.1">
    <property type="nucleotide sequence ID" value="NZ_WTYM01000042.1"/>
</dbReference>
<comment type="caution">
    <text evidence="2">The sequence shown here is derived from an EMBL/GenBank/DDBJ whole genome shotgun (WGS) entry which is preliminary data.</text>
</comment>
<dbReference type="PANTHER" id="PTHR43784:SF2">
    <property type="entry name" value="GDSL-LIKE LIPASE_ACYLHYDROLASE, PUTATIVE (AFU_ORTHOLOGUE AFUA_2G00820)-RELATED"/>
    <property type="match status" value="1"/>
</dbReference>
<organism evidence="2 3">
    <name type="scientific">Croceibacterium salegens</name>
    <dbReference type="NCBI Taxonomy" id="1737568"/>
    <lineage>
        <taxon>Bacteria</taxon>
        <taxon>Pseudomonadati</taxon>
        <taxon>Pseudomonadota</taxon>
        <taxon>Alphaproteobacteria</taxon>
        <taxon>Sphingomonadales</taxon>
        <taxon>Erythrobacteraceae</taxon>
        <taxon>Croceibacterium</taxon>
    </lineage>
</organism>